<evidence type="ECO:0000313" key="4">
    <source>
        <dbReference type="Proteomes" id="UP000054495"/>
    </source>
</evidence>
<evidence type="ECO:0000256" key="1">
    <source>
        <dbReference type="SAM" id="MobiDB-lite"/>
    </source>
</evidence>
<organism evidence="3 4">
    <name type="scientific">Ancylostoma ceylanicum</name>
    <dbReference type="NCBI Taxonomy" id="53326"/>
    <lineage>
        <taxon>Eukaryota</taxon>
        <taxon>Metazoa</taxon>
        <taxon>Ecdysozoa</taxon>
        <taxon>Nematoda</taxon>
        <taxon>Chromadorea</taxon>
        <taxon>Rhabditida</taxon>
        <taxon>Rhabditina</taxon>
        <taxon>Rhabditomorpha</taxon>
        <taxon>Strongyloidea</taxon>
        <taxon>Ancylostomatidae</taxon>
        <taxon>Ancylostomatinae</taxon>
        <taxon>Ancylostoma</taxon>
    </lineage>
</organism>
<feature type="compositionally biased region" description="Basic and acidic residues" evidence="1">
    <location>
        <begin position="48"/>
        <end position="71"/>
    </location>
</feature>
<dbReference type="Proteomes" id="UP000054495">
    <property type="component" value="Unassembled WGS sequence"/>
</dbReference>
<feature type="chain" id="PRO_5002306950" evidence="2">
    <location>
        <begin position="23"/>
        <end position="266"/>
    </location>
</feature>
<protein>
    <submittedName>
        <fullName evidence="3">Uncharacterized protein</fullName>
    </submittedName>
</protein>
<name>A0A0D6LC21_9BILA</name>
<keyword evidence="4" id="KW-1185">Reference proteome</keyword>
<evidence type="ECO:0000313" key="3">
    <source>
        <dbReference type="EMBL" id="EPB69424.1"/>
    </source>
</evidence>
<feature type="signal peptide" evidence="2">
    <location>
        <begin position="1"/>
        <end position="22"/>
    </location>
</feature>
<accession>A0A0D6LC21</accession>
<dbReference type="AlphaFoldDB" id="A0A0D6LC21"/>
<evidence type="ECO:0000256" key="2">
    <source>
        <dbReference type="SAM" id="SignalP"/>
    </source>
</evidence>
<sequence>MDWFGIAVGGSLLLGTVALASGYPNGVDSFSSFIDWLRTGSDEWADMQNKKSDRRRERRSEGRGGKSSEKHEIRLAVTNESLVTGINAVAEVVLNKIMESEVKAPLDIHWTTLLEEFLRDLKYLENERISKSDSLEVMVDVPHLNSIVKRDLREKMQPWQIAALSPSHQKRLVWDSAPLSMNYVVQVVHVHDNASPVTTASDDIMRVTELFAQRLQHVTRLQLSSEHLWDFDISNFFEVDVQGRLTLPQHGTERLLKENTILCVHH</sequence>
<gene>
    <name evidence="3" type="ORF">ANCCEY_11482</name>
</gene>
<feature type="region of interest" description="Disordered" evidence="1">
    <location>
        <begin position="47"/>
        <end position="71"/>
    </location>
</feature>
<reference evidence="3 4" key="1">
    <citation type="submission" date="2013-05" db="EMBL/GenBank/DDBJ databases">
        <title>Draft genome of the parasitic nematode Anyclostoma ceylanicum.</title>
        <authorList>
            <person name="Mitreva M."/>
        </authorList>
    </citation>
    <scope>NUCLEOTIDE SEQUENCE [LARGE SCALE GENOMIC DNA]</scope>
</reference>
<proteinExistence type="predicted"/>
<keyword evidence="2" id="KW-0732">Signal</keyword>
<dbReference type="EMBL" id="KE125298">
    <property type="protein sequence ID" value="EPB69424.1"/>
    <property type="molecule type" value="Genomic_DNA"/>
</dbReference>